<dbReference type="AlphaFoldDB" id="A0A5N5CY51"/>
<name>A0A5N5CY51_9PEZI</name>
<organism evidence="1 2">
    <name type="scientific">Lasiodiplodia theobromae</name>
    <dbReference type="NCBI Taxonomy" id="45133"/>
    <lineage>
        <taxon>Eukaryota</taxon>
        <taxon>Fungi</taxon>
        <taxon>Dikarya</taxon>
        <taxon>Ascomycota</taxon>
        <taxon>Pezizomycotina</taxon>
        <taxon>Dothideomycetes</taxon>
        <taxon>Dothideomycetes incertae sedis</taxon>
        <taxon>Botryosphaeriales</taxon>
        <taxon>Botryosphaeriaceae</taxon>
        <taxon>Lasiodiplodia</taxon>
    </lineage>
</organism>
<comment type="caution">
    <text evidence="1">The sequence shown here is derived from an EMBL/GenBank/DDBJ whole genome shotgun (WGS) entry which is preliminary data.</text>
</comment>
<dbReference type="Proteomes" id="UP000325902">
    <property type="component" value="Unassembled WGS sequence"/>
</dbReference>
<gene>
    <name evidence="1" type="ORF">DBV05_g11039</name>
</gene>
<proteinExistence type="predicted"/>
<accession>A0A5N5CY51</accession>
<dbReference type="EMBL" id="VCHE01000143">
    <property type="protein sequence ID" value="KAB2570288.1"/>
    <property type="molecule type" value="Genomic_DNA"/>
</dbReference>
<sequence>MGELVPYIDGMQKGQGYNTYLQQLCVKNAVTVEGSDGPSNPFRATYNSKFVDDYEKLAQSLKISAGATVSGWGQSGQVNASYLDRSEFESSTLTYQVEVLVQHQGSVSDKHTFNKIDTENPTKKYGDRFISDFIRGGQFLARVSITVKSASETEEIKQSAEVAFSMYGANGKVTEEVETAVSRIKKNTTIKITIYESGGSSKASAPDFTTSETSDLLAVKQKADKFFDDASAGGHDYILFAVLGKYTNLSDFDNYFAPLDYSEANERSWSLSDDFTRYQALKTLIKSVPENKYKQGSSQQSELLDGAINNAKKIRDKVLTISDHPDDARIPSDHVRPTEFQLQVLRAVKTATYIAQSRPKAEDNWTDIVSTEVFPDGDENFRFEAFDFDSLIGTQVVSFGKKKDGDAYTCLIGTRASSLNGWEEESRLWVFSERVDHYADQIVGVSRSAVKDYFRVYAADQSDIDRPRKYQAFYFFVPTPDATY</sequence>
<evidence type="ECO:0000313" key="1">
    <source>
        <dbReference type="EMBL" id="KAB2570288.1"/>
    </source>
</evidence>
<reference evidence="1 2" key="1">
    <citation type="journal article" date="2019" name="Sci. Rep.">
        <title>A multi-omics analysis of the grapevine pathogen Lasiodiplodia theobromae reveals that temperature affects the expression of virulence- and pathogenicity-related genes.</title>
        <authorList>
            <person name="Felix C."/>
            <person name="Meneses R."/>
            <person name="Goncalves M.F.M."/>
            <person name="Tilleman L."/>
            <person name="Duarte A.S."/>
            <person name="Jorrin-Novo J.V."/>
            <person name="Van de Peer Y."/>
            <person name="Deforce D."/>
            <person name="Van Nieuwerburgh F."/>
            <person name="Esteves A.C."/>
            <person name="Alves A."/>
        </authorList>
    </citation>
    <scope>NUCLEOTIDE SEQUENCE [LARGE SCALE GENOMIC DNA]</scope>
    <source>
        <strain evidence="1 2">LA-SOL3</strain>
    </source>
</reference>
<keyword evidence="2" id="KW-1185">Reference proteome</keyword>
<dbReference type="OrthoDB" id="3231004at2759"/>
<protein>
    <submittedName>
        <fullName evidence="1">Uncharacterized protein</fullName>
    </submittedName>
</protein>
<evidence type="ECO:0000313" key="2">
    <source>
        <dbReference type="Proteomes" id="UP000325902"/>
    </source>
</evidence>